<keyword evidence="7" id="KW-0813">Transport</keyword>
<keyword evidence="11" id="KW-1185">Reference proteome</keyword>
<evidence type="ECO:0000259" key="8">
    <source>
        <dbReference type="Pfam" id="PF00924"/>
    </source>
</evidence>
<dbReference type="InterPro" id="IPR045275">
    <property type="entry name" value="MscS_archaea/bacteria_type"/>
</dbReference>
<reference evidence="10 11" key="1">
    <citation type="submission" date="2024-02" db="EMBL/GenBank/DDBJ databases">
        <title>Bacteria isolated from the canopy kelp, Nereocystis luetkeana.</title>
        <authorList>
            <person name="Pfister C.A."/>
            <person name="Younker I.T."/>
            <person name="Light S.H."/>
        </authorList>
    </citation>
    <scope>NUCLEOTIDE SEQUENCE [LARGE SCALE GENOMIC DNA]</scope>
    <source>
        <strain evidence="10 11">TI.2.07</strain>
    </source>
</reference>
<dbReference type="PROSITE" id="PS01246">
    <property type="entry name" value="UPF0003"/>
    <property type="match status" value="1"/>
</dbReference>
<comment type="subcellular location">
    <subcellularLocation>
        <location evidence="7">Cell inner membrane</location>
        <topology evidence="7">Multi-pass membrane protein</topology>
    </subcellularLocation>
    <subcellularLocation>
        <location evidence="1">Cell membrane</location>
        <topology evidence="1">Multi-pass membrane protein</topology>
    </subcellularLocation>
</comment>
<dbReference type="SUPFAM" id="SSF50182">
    <property type="entry name" value="Sm-like ribonucleoproteins"/>
    <property type="match status" value="1"/>
</dbReference>
<comment type="function">
    <text evidence="7">Mechanosensitive channel that participates in the regulation of osmotic pressure changes within the cell, opening in response to stretch forces in the membrane lipid bilayer, without the need for other proteins. Contributes to normal resistance to hypoosmotic shock. Forms an ion channel of 1.0 nanosiemens conductance with a slight preference for anions.</text>
</comment>
<comment type="similarity">
    <text evidence="2 7">Belongs to the MscS (TC 1.A.23) family.</text>
</comment>
<dbReference type="PANTHER" id="PTHR30221:SF1">
    <property type="entry name" value="SMALL-CONDUCTANCE MECHANOSENSITIVE CHANNEL"/>
    <property type="match status" value="1"/>
</dbReference>
<comment type="caution">
    <text evidence="10">The sequence shown here is derived from an EMBL/GenBank/DDBJ whole genome shotgun (WGS) entry which is preliminary data.</text>
</comment>
<dbReference type="Gene3D" id="2.30.30.60">
    <property type="match status" value="1"/>
</dbReference>
<dbReference type="PANTHER" id="PTHR30221">
    <property type="entry name" value="SMALL-CONDUCTANCE MECHANOSENSITIVE CHANNEL"/>
    <property type="match status" value="1"/>
</dbReference>
<keyword evidence="7" id="KW-0997">Cell inner membrane</keyword>
<feature type="transmembrane region" description="Helical" evidence="7">
    <location>
        <begin position="20"/>
        <end position="39"/>
    </location>
</feature>
<comment type="subunit">
    <text evidence="7">Homoheptamer.</text>
</comment>
<dbReference type="InterPro" id="IPR023408">
    <property type="entry name" value="MscS_beta-dom_sf"/>
</dbReference>
<dbReference type="Pfam" id="PF05552">
    <property type="entry name" value="MS_channel_1st_1"/>
    <property type="match status" value="1"/>
</dbReference>
<dbReference type="RefSeq" id="WP_341628838.1">
    <property type="nucleotide sequence ID" value="NZ_JBAKBA010000040.1"/>
</dbReference>
<protein>
    <recommendedName>
        <fullName evidence="7">Small-conductance mechanosensitive channel</fullName>
    </recommendedName>
</protein>
<dbReference type="Proteomes" id="UP001366060">
    <property type="component" value="Unassembled WGS sequence"/>
</dbReference>
<evidence type="ECO:0000313" key="11">
    <source>
        <dbReference type="Proteomes" id="UP001366060"/>
    </source>
</evidence>
<dbReference type="Gene3D" id="1.10.287.1260">
    <property type="match status" value="1"/>
</dbReference>
<dbReference type="InterPro" id="IPR006685">
    <property type="entry name" value="MscS_channel_2nd"/>
</dbReference>
<accession>A0ABU9HEQ0</accession>
<evidence type="ECO:0000313" key="10">
    <source>
        <dbReference type="EMBL" id="MEL0660378.1"/>
    </source>
</evidence>
<evidence type="ECO:0000256" key="1">
    <source>
        <dbReference type="ARBA" id="ARBA00004651"/>
    </source>
</evidence>
<keyword evidence="7" id="KW-0407">Ion channel</keyword>
<feature type="domain" description="Mechanosensitive ion channel MscS" evidence="8">
    <location>
        <begin position="104"/>
        <end position="169"/>
    </location>
</feature>
<dbReference type="InterPro" id="IPR049278">
    <property type="entry name" value="MS_channel_C"/>
</dbReference>
<keyword evidence="7" id="KW-0406">Ion transport</keyword>
<dbReference type="Gene3D" id="3.30.70.100">
    <property type="match status" value="1"/>
</dbReference>
<keyword evidence="4 7" id="KW-0812">Transmembrane</keyword>
<dbReference type="InterPro" id="IPR006686">
    <property type="entry name" value="MscS_channel_CS"/>
</dbReference>
<feature type="transmembrane region" description="Helical" evidence="7">
    <location>
        <begin position="59"/>
        <end position="81"/>
    </location>
</feature>
<evidence type="ECO:0000256" key="2">
    <source>
        <dbReference type="ARBA" id="ARBA00008017"/>
    </source>
</evidence>
<dbReference type="SUPFAM" id="SSF82861">
    <property type="entry name" value="Mechanosensitive channel protein MscS (YggB), transmembrane region"/>
    <property type="match status" value="1"/>
</dbReference>
<comment type="caution">
    <text evidence="7">Lacks conserved residue(s) required for the propagation of feature annotation.</text>
</comment>
<sequence length="269" mass="29101">MNPEEMVDSVTNIALVYGPKLIAAVVVWIVGSWIIKLLLSGLNKVMTKSNVDASLRPFLNSLTGMILKVMLGITVLGMLGIEMTSFVAILAAAGLAVGMALSGTLQNFAGGVMILLFKPFKVGDFIEAQGHAGSVKEIQIFNTILKTGDNKTIILPNGGLSTGSMTNFSTEEKRRVDWTIGIAYGDDIDKARAVIKKMCDADARILKDPEVVIVVSALADSSVNFTVRAWVQAPDYWGVFFAMNENVYKTFATEGLSIPFPQMDVHLHK</sequence>
<dbReference type="InterPro" id="IPR010920">
    <property type="entry name" value="LSM_dom_sf"/>
</dbReference>
<dbReference type="InterPro" id="IPR011066">
    <property type="entry name" value="MscS_channel_C_sf"/>
</dbReference>
<keyword evidence="3" id="KW-1003">Cell membrane</keyword>
<organism evidence="10 11">
    <name type="scientific">Psychromonas arctica</name>
    <dbReference type="NCBI Taxonomy" id="168275"/>
    <lineage>
        <taxon>Bacteria</taxon>
        <taxon>Pseudomonadati</taxon>
        <taxon>Pseudomonadota</taxon>
        <taxon>Gammaproteobacteria</taxon>
        <taxon>Alteromonadales</taxon>
        <taxon>Psychromonadaceae</taxon>
        <taxon>Psychromonas</taxon>
    </lineage>
</organism>
<evidence type="ECO:0000256" key="3">
    <source>
        <dbReference type="ARBA" id="ARBA00022475"/>
    </source>
</evidence>
<gene>
    <name evidence="10" type="ORF">V6255_14660</name>
</gene>
<proteinExistence type="inferred from homology"/>
<evidence type="ECO:0000256" key="4">
    <source>
        <dbReference type="ARBA" id="ARBA00022692"/>
    </source>
</evidence>
<feature type="transmembrane region" description="Helical" evidence="7">
    <location>
        <begin position="87"/>
        <end position="117"/>
    </location>
</feature>
<dbReference type="SUPFAM" id="SSF82689">
    <property type="entry name" value="Mechanosensitive channel protein MscS (YggB), C-terminal domain"/>
    <property type="match status" value="1"/>
</dbReference>
<name>A0ABU9HEQ0_9GAMM</name>
<evidence type="ECO:0000256" key="5">
    <source>
        <dbReference type="ARBA" id="ARBA00022989"/>
    </source>
</evidence>
<keyword evidence="5 7" id="KW-1133">Transmembrane helix</keyword>
<evidence type="ECO:0000259" key="9">
    <source>
        <dbReference type="Pfam" id="PF21082"/>
    </source>
</evidence>
<feature type="domain" description="Mechanosensitive ion channel MscS C-terminal" evidence="9">
    <location>
        <begin position="176"/>
        <end position="258"/>
    </location>
</feature>
<evidence type="ECO:0000256" key="6">
    <source>
        <dbReference type="ARBA" id="ARBA00023136"/>
    </source>
</evidence>
<dbReference type="InterPro" id="IPR008910">
    <property type="entry name" value="MSC_TM_helix"/>
</dbReference>
<keyword evidence="6 7" id="KW-0472">Membrane</keyword>
<dbReference type="InterPro" id="IPR011014">
    <property type="entry name" value="MscS_channel_TM-2"/>
</dbReference>
<dbReference type="EMBL" id="JBAKBA010000040">
    <property type="protein sequence ID" value="MEL0660378.1"/>
    <property type="molecule type" value="Genomic_DNA"/>
</dbReference>
<evidence type="ECO:0000256" key="7">
    <source>
        <dbReference type="RuleBase" id="RU369025"/>
    </source>
</evidence>
<dbReference type="Pfam" id="PF00924">
    <property type="entry name" value="MS_channel_2nd"/>
    <property type="match status" value="1"/>
</dbReference>
<dbReference type="Pfam" id="PF21082">
    <property type="entry name" value="MS_channel_3rd"/>
    <property type="match status" value="1"/>
</dbReference>